<organism evidence="2 3">
    <name type="scientific">Aeromicrobium alkaliterrae</name>
    <dbReference type="NCBI Taxonomy" id="302168"/>
    <lineage>
        <taxon>Bacteria</taxon>
        <taxon>Bacillati</taxon>
        <taxon>Actinomycetota</taxon>
        <taxon>Actinomycetes</taxon>
        <taxon>Propionibacteriales</taxon>
        <taxon>Nocardioidaceae</taxon>
        <taxon>Aeromicrobium</taxon>
    </lineage>
</organism>
<sequence>MLAAEGPTLGRPLADRVAGSRHHHMKELRPGVSGQAAMRILFAFDHRRRAILLVAGDKAGRWKRWYDDSVPLADQRFDEWQATNHEE</sequence>
<dbReference type="InterPro" id="IPR009241">
    <property type="entry name" value="HigB-like"/>
</dbReference>
<evidence type="ECO:0008006" key="4">
    <source>
        <dbReference type="Google" id="ProtNLM"/>
    </source>
</evidence>
<name>A0ABN2JFC8_9ACTN</name>
<proteinExistence type="predicted"/>
<dbReference type="Pfam" id="PF05973">
    <property type="entry name" value="Gp49"/>
    <property type="match status" value="1"/>
</dbReference>
<dbReference type="Proteomes" id="UP001501057">
    <property type="component" value="Unassembled WGS sequence"/>
</dbReference>
<feature type="region of interest" description="Disordered" evidence="1">
    <location>
        <begin position="1"/>
        <end position="27"/>
    </location>
</feature>
<evidence type="ECO:0000256" key="1">
    <source>
        <dbReference type="SAM" id="MobiDB-lite"/>
    </source>
</evidence>
<accession>A0ABN2JFC8</accession>
<dbReference type="EMBL" id="BAAAME010000002">
    <property type="protein sequence ID" value="GAA1725002.1"/>
    <property type="molecule type" value="Genomic_DNA"/>
</dbReference>
<comment type="caution">
    <text evidence="2">The sequence shown here is derived from an EMBL/GenBank/DDBJ whole genome shotgun (WGS) entry which is preliminary data.</text>
</comment>
<evidence type="ECO:0000313" key="2">
    <source>
        <dbReference type="EMBL" id="GAA1725002.1"/>
    </source>
</evidence>
<reference evidence="2 3" key="1">
    <citation type="journal article" date="2019" name="Int. J. Syst. Evol. Microbiol.">
        <title>The Global Catalogue of Microorganisms (GCM) 10K type strain sequencing project: providing services to taxonomists for standard genome sequencing and annotation.</title>
        <authorList>
            <consortium name="The Broad Institute Genomics Platform"/>
            <consortium name="The Broad Institute Genome Sequencing Center for Infectious Disease"/>
            <person name="Wu L."/>
            <person name="Ma J."/>
        </authorList>
    </citation>
    <scope>NUCLEOTIDE SEQUENCE [LARGE SCALE GENOMIC DNA]</scope>
    <source>
        <strain evidence="2 3">JCM 13518</strain>
    </source>
</reference>
<evidence type="ECO:0000313" key="3">
    <source>
        <dbReference type="Proteomes" id="UP001501057"/>
    </source>
</evidence>
<protein>
    <recommendedName>
        <fullName evidence="4">Diaminopimelate decarboxylase</fullName>
    </recommendedName>
</protein>
<gene>
    <name evidence="2" type="ORF">GCM10009710_02200</name>
</gene>
<keyword evidence="3" id="KW-1185">Reference proteome</keyword>